<keyword evidence="3" id="KW-1185">Reference proteome</keyword>
<proteinExistence type="predicted"/>
<dbReference type="Gene3D" id="1.20.58.340">
    <property type="entry name" value="Magnesium transport protein CorA, transmembrane region"/>
    <property type="match status" value="1"/>
</dbReference>
<name>A0ABQ0GCF8_9PEZI</name>
<accession>A0ABQ0GCF8</accession>
<dbReference type="RefSeq" id="XP_070917179.1">
    <property type="nucleotide sequence ID" value="XM_071061078.1"/>
</dbReference>
<sequence>MENLVFNLALQRHKCATEKTAGLEIFTYSDATFNSVQKHPLDYSEPDTFSDFLYRRGNFTPPTLPEGVRLVAGVRLILQLPATHPDTSKIETISMPKASYATMIDVLHLPRIAIETSCVAGPFFWFALDNGAEHPRFQMIFRRSGVWRDGRTTGLEMILSHELKTGITTGFRKGTPSSEIQEAIDLLQDCTSDLGHALLLPLIVLGSQYSWKAERHQREAREWLRRMESVIAMRHNIAPDSAFLTNGVLDIVAINRDLVECHAQVLLKRPSAYITVIDAMEHAAACFIANLPEERNSTDVKRFQQAVELRLGFYKRRWEGIEVYANTTLQRLEIQRNALYNIIAQKESRLSLKMAEVQTRLANTSKRESETVKGISLIGAIFLPGTFLSSIFSTTFFDFQAGPTFSSAISPRFWLYWAVGVPFTLLVVGLYFVWEQRRARRYALEDKDTETALNALETEIIRNLRTLSTPGTRTWEERKGWRKRLAADDENDFGAAKLDTGKAPTVLVTAPTLKP</sequence>
<dbReference type="GeneID" id="98176401"/>
<gene>
    <name evidence="2" type="ORF">MFIFM68171_05658</name>
</gene>
<keyword evidence="1" id="KW-0472">Membrane</keyword>
<dbReference type="EMBL" id="BAAFSV010000003">
    <property type="protein sequence ID" value="GAB1315448.1"/>
    <property type="molecule type" value="Genomic_DNA"/>
</dbReference>
<organism evidence="2 3">
    <name type="scientific">Madurella fahalii</name>
    <dbReference type="NCBI Taxonomy" id="1157608"/>
    <lineage>
        <taxon>Eukaryota</taxon>
        <taxon>Fungi</taxon>
        <taxon>Dikarya</taxon>
        <taxon>Ascomycota</taxon>
        <taxon>Pezizomycotina</taxon>
        <taxon>Sordariomycetes</taxon>
        <taxon>Sordariomycetidae</taxon>
        <taxon>Sordariales</taxon>
        <taxon>Sordariales incertae sedis</taxon>
        <taxon>Madurella</taxon>
    </lineage>
</organism>
<evidence type="ECO:0000256" key="1">
    <source>
        <dbReference type="SAM" id="Phobius"/>
    </source>
</evidence>
<evidence type="ECO:0000313" key="3">
    <source>
        <dbReference type="Proteomes" id="UP001628179"/>
    </source>
</evidence>
<protein>
    <submittedName>
        <fullName evidence="2">Uncharacterized protein</fullName>
    </submittedName>
</protein>
<feature type="transmembrane region" description="Helical" evidence="1">
    <location>
        <begin position="375"/>
        <end position="394"/>
    </location>
</feature>
<keyword evidence="1" id="KW-0812">Transmembrane</keyword>
<dbReference type="Proteomes" id="UP001628179">
    <property type="component" value="Unassembled WGS sequence"/>
</dbReference>
<feature type="transmembrane region" description="Helical" evidence="1">
    <location>
        <begin position="414"/>
        <end position="434"/>
    </location>
</feature>
<comment type="caution">
    <text evidence="2">The sequence shown here is derived from an EMBL/GenBank/DDBJ whole genome shotgun (WGS) entry which is preliminary data.</text>
</comment>
<reference evidence="2 3" key="1">
    <citation type="submission" date="2024-09" db="EMBL/GenBank/DDBJ databases">
        <title>Itraconazole resistance in Madurella fahalii resulting from another homologue of gene encoding cytochrome P450 14-alpha sterol demethylase (CYP51).</title>
        <authorList>
            <person name="Yoshioka I."/>
            <person name="Fahal A.H."/>
            <person name="Kaneko S."/>
            <person name="Yaguchi T."/>
        </authorList>
    </citation>
    <scope>NUCLEOTIDE SEQUENCE [LARGE SCALE GENOMIC DNA]</scope>
    <source>
        <strain evidence="2 3">IFM 68171</strain>
    </source>
</reference>
<evidence type="ECO:0000313" key="2">
    <source>
        <dbReference type="EMBL" id="GAB1315448.1"/>
    </source>
</evidence>
<keyword evidence="1" id="KW-1133">Transmembrane helix</keyword>